<dbReference type="GO" id="GO:0005230">
    <property type="term" value="F:extracellular ligand-gated monoatomic ion channel activity"/>
    <property type="evidence" value="ECO:0007669"/>
    <property type="project" value="InterPro"/>
</dbReference>
<name>A0AAE1PAE4_9EUCA</name>
<dbReference type="PRINTS" id="PR00252">
    <property type="entry name" value="NRIONCHANNEL"/>
</dbReference>
<dbReference type="SUPFAM" id="SSF63712">
    <property type="entry name" value="Nicotinic receptor ligand binding domain-like"/>
    <property type="match status" value="1"/>
</dbReference>
<dbReference type="PANTHER" id="PTHR18945">
    <property type="entry name" value="NEUROTRANSMITTER GATED ION CHANNEL"/>
    <property type="match status" value="1"/>
</dbReference>
<dbReference type="Pfam" id="PF02931">
    <property type="entry name" value="Neur_chan_LBD"/>
    <property type="match status" value="1"/>
</dbReference>
<evidence type="ECO:0000259" key="6">
    <source>
        <dbReference type="Pfam" id="PF02931"/>
    </source>
</evidence>
<evidence type="ECO:0000256" key="1">
    <source>
        <dbReference type="ARBA" id="ARBA00004141"/>
    </source>
</evidence>
<evidence type="ECO:0000313" key="8">
    <source>
        <dbReference type="EMBL" id="KAK4304231.1"/>
    </source>
</evidence>
<dbReference type="AlphaFoldDB" id="A0AAE1PAE4"/>
<accession>A0AAE1PAE4</accession>
<dbReference type="Gene3D" id="1.20.58.390">
    <property type="entry name" value="Neurotransmitter-gated ion-channel transmembrane domain"/>
    <property type="match status" value="1"/>
</dbReference>
<comment type="subcellular location">
    <subcellularLocation>
        <location evidence="1">Membrane</location>
        <topology evidence="1">Multi-pass membrane protein</topology>
    </subcellularLocation>
</comment>
<dbReference type="InterPro" id="IPR036719">
    <property type="entry name" value="Neuro-gated_channel_TM_sf"/>
</dbReference>
<feature type="domain" description="Neurotransmitter-gated ion-channel transmembrane" evidence="7">
    <location>
        <begin position="282"/>
        <end position="392"/>
    </location>
</feature>
<dbReference type="GO" id="GO:0016020">
    <property type="term" value="C:membrane"/>
    <property type="evidence" value="ECO:0007669"/>
    <property type="project" value="UniProtKB-SubCell"/>
</dbReference>
<dbReference type="Proteomes" id="UP001292094">
    <property type="component" value="Unassembled WGS sequence"/>
</dbReference>
<dbReference type="Gene3D" id="2.70.170.10">
    <property type="entry name" value="Neurotransmitter-gated ion-channel ligand-binding domain"/>
    <property type="match status" value="1"/>
</dbReference>
<gene>
    <name evidence="8" type="ORF">Pmani_023813</name>
</gene>
<keyword evidence="3 5" id="KW-1133">Transmembrane helix</keyword>
<dbReference type="GO" id="GO:0004888">
    <property type="term" value="F:transmembrane signaling receptor activity"/>
    <property type="evidence" value="ECO:0007669"/>
    <property type="project" value="InterPro"/>
</dbReference>
<keyword evidence="2 5" id="KW-0812">Transmembrane</keyword>
<protein>
    <submittedName>
        <fullName evidence="8">Uncharacterized protein</fullName>
    </submittedName>
</protein>
<organism evidence="8 9">
    <name type="scientific">Petrolisthes manimaculis</name>
    <dbReference type="NCBI Taxonomy" id="1843537"/>
    <lineage>
        <taxon>Eukaryota</taxon>
        <taxon>Metazoa</taxon>
        <taxon>Ecdysozoa</taxon>
        <taxon>Arthropoda</taxon>
        <taxon>Crustacea</taxon>
        <taxon>Multicrustacea</taxon>
        <taxon>Malacostraca</taxon>
        <taxon>Eumalacostraca</taxon>
        <taxon>Eucarida</taxon>
        <taxon>Decapoda</taxon>
        <taxon>Pleocyemata</taxon>
        <taxon>Anomura</taxon>
        <taxon>Galatheoidea</taxon>
        <taxon>Porcellanidae</taxon>
        <taxon>Petrolisthes</taxon>
    </lineage>
</organism>
<evidence type="ECO:0000313" key="9">
    <source>
        <dbReference type="Proteomes" id="UP001292094"/>
    </source>
</evidence>
<feature type="transmembrane region" description="Helical" evidence="5">
    <location>
        <begin position="337"/>
        <end position="360"/>
    </location>
</feature>
<feature type="transmembrane region" description="Helical" evidence="5">
    <location>
        <begin position="305"/>
        <end position="325"/>
    </location>
</feature>
<evidence type="ECO:0000256" key="5">
    <source>
        <dbReference type="SAM" id="Phobius"/>
    </source>
</evidence>
<evidence type="ECO:0000256" key="4">
    <source>
        <dbReference type="ARBA" id="ARBA00023136"/>
    </source>
</evidence>
<reference evidence="8" key="1">
    <citation type="submission" date="2023-11" db="EMBL/GenBank/DDBJ databases">
        <title>Genome assemblies of two species of porcelain crab, Petrolisthes cinctipes and Petrolisthes manimaculis (Anomura: Porcellanidae).</title>
        <authorList>
            <person name="Angst P."/>
        </authorList>
    </citation>
    <scope>NUCLEOTIDE SEQUENCE</scope>
    <source>
        <strain evidence="8">PB745_02</strain>
        <tissue evidence="8">Gill</tissue>
    </source>
</reference>
<dbReference type="SUPFAM" id="SSF90112">
    <property type="entry name" value="Neurotransmitter-gated ion-channel transmembrane pore"/>
    <property type="match status" value="1"/>
</dbReference>
<feature type="domain" description="Neurotransmitter-gated ion-channel ligand-binding" evidence="6">
    <location>
        <begin position="65"/>
        <end position="273"/>
    </location>
</feature>
<comment type="caution">
    <text evidence="8">The sequence shown here is derived from an EMBL/GenBank/DDBJ whole genome shotgun (WGS) entry which is preliminary data.</text>
</comment>
<keyword evidence="4 5" id="KW-0472">Membrane</keyword>
<evidence type="ECO:0000256" key="2">
    <source>
        <dbReference type="ARBA" id="ARBA00022692"/>
    </source>
</evidence>
<dbReference type="InterPro" id="IPR038050">
    <property type="entry name" value="Neuro_actylchol_rec"/>
</dbReference>
<dbReference type="InterPro" id="IPR006029">
    <property type="entry name" value="Neurotrans-gated_channel_TM"/>
</dbReference>
<dbReference type="FunFam" id="2.70.170.10:FF:000028">
    <property type="entry name" value="AcetylCholine Receptor"/>
    <property type="match status" value="1"/>
</dbReference>
<feature type="transmembrane region" description="Helical" evidence="5">
    <location>
        <begin position="436"/>
        <end position="454"/>
    </location>
</feature>
<dbReference type="InterPro" id="IPR006202">
    <property type="entry name" value="Neur_chan_lig-bd"/>
</dbReference>
<proteinExistence type="predicted"/>
<dbReference type="EMBL" id="JAWZYT010002463">
    <property type="protein sequence ID" value="KAK4304231.1"/>
    <property type="molecule type" value="Genomic_DNA"/>
</dbReference>
<dbReference type="InterPro" id="IPR036734">
    <property type="entry name" value="Neur_chan_lig-bd_sf"/>
</dbReference>
<keyword evidence="9" id="KW-1185">Reference proteome</keyword>
<evidence type="ECO:0000256" key="3">
    <source>
        <dbReference type="ARBA" id="ARBA00022989"/>
    </source>
</evidence>
<feature type="transmembrane region" description="Helical" evidence="5">
    <location>
        <begin position="277"/>
        <end position="299"/>
    </location>
</feature>
<dbReference type="Pfam" id="PF02932">
    <property type="entry name" value="Neur_chan_memb"/>
    <property type="match status" value="1"/>
</dbReference>
<dbReference type="InterPro" id="IPR006201">
    <property type="entry name" value="Neur_channel"/>
</dbReference>
<evidence type="ECO:0000259" key="7">
    <source>
        <dbReference type="Pfam" id="PF02932"/>
    </source>
</evidence>
<sequence>MAVHIVSQHNGHQEESSDPVLDKTVKMVVVIQKTMVMMVIVLFILDLPHHSLADNTGDEKLSKEELLRNKLLDKYDRMSLPQRNHNGTTTVVFDILTNGILISEDTQIINLNAWVKMVWVDPRLVWDVKDYGNLVELHFGPDEIWQPDMCLYNNADATNNDHYGKINLLVDNNGTVIWVPPTNLKAECPLDLTYWPYDIQTCYFFLGSWTRHGTHIDIRLPRNATIMKVYPGWFIKYSHMWQYMDGYLRRTEHWYSFSSHPYVMLQLKLSFLRTSPIFVSTIVIPAVVLSLLTLLQFVLPLREPLRVVVGCVTLILTFLVLIYLASVLPPLSGSVPIIVKFFGQTLGVVLVSVGVNAVLLKLTDSRHPSSTSTPPPAMLKTLLTGPLAKVLFLTQYIDKVGQSGGGDEDGEVLNSTCAPPSYLHEWLLVAAAVDRVAFIIFLATFIITLIAHVAPV</sequence>